<evidence type="ECO:0000313" key="2">
    <source>
        <dbReference type="Proteomes" id="UP000249453"/>
    </source>
</evidence>
<comment type="caution">
    <text evidence="1">The sequence shown here is derived from an EMBL/GenBank/DDBJ whole genome shotgun (WGS) entry which is preliminary data.</text>
</comment>
<dbReference type="PANTHER" id="PTHR34389">
    <property type="entry name" value="L-RHAMNOSE MUTAROTASE"/>
    <property type="match status" value="1"/>
</dbReference>
<proteinExistence type="predicted"/>
<keyword evidence="2" id="KW-1185">Reference proteome</keyword>
<dbReference type="PANTHER" id="PTHR34389:SF2">
    <property type="entry name" value="L-RHAMNOSE MUTAROTASE"/>
    <property type="match status" value="1"/>
</dbReference>
<dbReference type="Gene3D" id="3.30.70.100">
    <property type="match status" value="1"/>
</dbReference>
<dbReference type="InterPro" id="IPR011008">
    <property type="entry name" value="Dimeric_a/b-barrel"/>
</dbReference>
<name>A0A364JUB3_9HYPH</name>
<dbReference type="AlphaFoldDB" id="A0A364JUB3"/>
<accession>A0A364JUB3</accession>
<dbReference type="EMBL" id="QLMK01000008">
    <property type="protein sequence ID" value="RAK27857.1"/>
    <property type="molecule type" value="Genomic_DNA"/>
</dbReference>
<dbReference type="RefSeq" id="WP_170130241.1">
    <property type="nucleotide sequence ID" value="NZ_JBHEEY010000008.1"/>
</dbReference>
<dbReference type="SUPFAM" id="SSF54909">
    <property type="entry name" value="Dimeric alpha+beta barrel"/>
    <property type="match status" value="1"/>
</dbReference>
<sequence length="110" mass="12746">MVTRMGLCIGLKPDVIEQYKALHAAVWPDVLACIREANIQNYSIFLREPENLLFAYWESTGDDFDADMARMKENPAMQKWWEICDPLQSPLATRAEGEWWATMEPVFFTA</sequence>
<dbReference type="Pfam" id="PF05336">
    <property type="entry name" value="rhaM"/>
    <property type="match status" value="1"/>
</dbReference>
<dbReference type="Proteomes" id="UP000249453">
    <property type="component" value="Unassembled WGS sequence"/>
</dbReference>
<reference evidence="1 2" key="1">
    <citation type="submission" date="2018-06" db="EMBL/GenBank/DDBJ databases">
        <title>Genomic Encyclopedia of Type Strains, Phase IV (KMG-IV): sequencing the most valuable type-strain genomes for metagenomic binning, comparative biology and taxonomic classification.</title>
        <authorList>
            <person name="Goeker M."/>
        </authorList>
    </citation>
    <scope>NUCLEOTIDE SEQUENCE [LARGE SCALE GENOMIC DNA]</scope>
    <source>
        <strain evidence="1 2">DSM 26720</strain>
    </source>
</reference>
<dbReference type="GO" id="GO:0016857">
    <property type="term" value="F:racemase and epimerase activity, acting on carbohydrates and derivatives"/>
    <property type="evidence" value="ECO:0007669"/>
    <property type="project" value="InterPro"/>
</dbReference>
<protein>
    <submittedName>
        <fullName evidence="1">L-rhamnose mutarotase</fullName>
    </submittedName>
</protein>
<evidence type="ECO:0000313" key="1">
    <source>
        <dbReference type="EMBL" id="RAK27857.1"/>
    </source>
</evidence>
<organism evidence="1 2">
    <name type="scientific">Falsochrobactrum ovis</name>
    <dbReference type="NCBI Taxonomy" id="1293442"/>
    <lineage>
        <taxon>Bacteria</taxon>
        <taxon>Pseudomonadati</taxon>
        <taxon>Pseudomonadota</taxon>
        <taxon>Alphaproteobacteria</taxon>
        <taxon>Hyphomicrobiales</taxon>
        <taxon>Brucellaceae</taxon>
        <taxon>Falsochrobactrum</taxon>
    </lineage>
</organism>
<dbReference type="InterPro" id="IPR008000">
    <property type="entry name" value="Rham/fucose_mutarotase"/>
</dbReference>
<gene>
    <name evidence="1" type="ORF">C7374_10862</name>
</gene>